<proteinExistence type="predicted"/>
<dbReference type="AlphaFoldDB" id="A0A940DPS5"/>
<sequence>MIHVSKIHTLVETIKEFSIKWISEQGEIISCDRCVFTSFHGKGNTFNIMLPSREVRTVNRYTLLEFNGEEVVL</sequence>
<dbReference type="Proteomes" id="UP000725002">
    <property type="component" value="Unassembled WGS sequence"/>
</dbReference>
<accession>A0A940DPS5</accession>
<comment type="caution">
    <text evidence="1">The sequence shown here is derived from an EMBL/GenBank/DDBJ whole genome shotgun (WGS) entry which is preliminary data.</text>
</comment>
<name>A0A940DPS5_9BACT</name>
<gene>
    <name evidence="1" type="ORF">IAB75_00740</name>
</gene>
<organism evidence="1 2">
    <name type="scientific">Candidatus Cryptobacteroides avicola</name>
    <dbReference type="NCBI Taxonomy" id="2840757"/>
    <lineage>
        <taxon>Bacteria</taxon>
        <taxon>Pseudomonadati</taxon>
        <taxon>Bacteroidota</taxon>
        <taxon>Bacteroidia</taxon>
        <taxon>Bacteroidales</taxon>
        <taxon>Candidatus Cryptobacteroides</taxon>
    </lineage>
</organism>
<dbReference type="EMBL" id="JADILV010000005">
    <property type="protein sequence ID" value="MBO8482638.1"/>
    <property type="molecule type" value="Genomic_DNA"/>
</dbReference>
<reference evidence="1" key="1">
    <citation type="submission" date="2020-10" db="EMBL/GenBank/DDBJ databases">
        <authorList>
            <person name="Gilroy R."/>
        </authorList>
    </citation>
    <scope>NUCLEOTIDE SEQUENCE</scope>
    <source>
        <strain evidence="1">G3-8215</strain>
    </source>
</reference>
<protein>
    <submittedName>
        <fullName evidence="1">Uncharacterized protein</fullName>
    </submittedName>
</protein>
<evidence type="ECO:0000313" key="2">
    <source>
        <dbReference type="Proteomes" id="UP000725002"/>
    </source>
</evidence>
<evidence type="ECO:0000313" key="1">
    <source>
        <dbReference type="EMBL" id="MBO8482638.1"/>
    </source>
</evidence>
<reference evidence="1" key="2">
    <citation type="journal article" date="2021" name="PeerJ">
        <title>Extensive microbial diversity within the chicken gut microbiome revealed by metagenomics and culture.</title>
        <authorList>
            <person name="Gilroy R."/>
            <person name="Ravi A."/>
            <person name="Getino M."/>
            <person name="Pursley I."/>
            <person name="Horton D.L."/>
            <person name="Alikhan N.F."/>
            <person name="Baker D."/>
            <person name="Gharbi K."/>
            <person name="Hall N."/>
            <person name="Watson M."/>
            <person name="Adriaenssens E.M."/>
            <person name="Foster-Nyarko E."/>
            <person name="Jarju S."/>
            <person name="Secka A."/>
            <person name="Antonio M."/>
            <person name="Oren A."/>
            <person name="Chaudhuri R.R."/>
            <person name="La Ragione R."/>
            <person name="Hildebrand F."/>
            <person name="Pallen M.J."/>
        </authorList>
    </citation>
    <scope>NUCLEOTIDE SEQUENCE</scope>
    <source>
        <strain evidence="1">G3-8215</strain>
    </source>
</reference>